<evidence type="ECO:0000256" key="1">
    <source>
        <dbReference type="SAM" id="Phobius"/>
    </source>
</evidence>
<keyword evidence="3" id="KW-1185">Reference proteome</keyword>
<dbReference type="InterPro" id="IPR012337">
    <property type="entry name" value="RNaseH-like_sf"/>
</dbReference>
<keyword evidence="1" id="KW-1133">Transmembrane helix</keyword>
<dbReference type="InterPro" id="IPR036397">
    <property type="entry name" value="RNaseH_sf"/>
</dbReference>
<feature type="transmembrane region" description="Helical" evidence="1">
    <location>
        <begin position="243"/>
        <end position="261"/>
    </location>
</feature>
<dbReference type="EMBL" id="JAMTCD010000013">
    <property type="protein sequence ID" value="MCT7942396.1"/>
    <property type="molecule type" value="Genomic_DNA"/>
</dbReference>
<organism evidence="2 3">
    <name type="scientific">Shewanella holmiensis</name>
    <dbReference type="NCBI Taxonomy" id="2952222"/>
    <lineage>
        <taxon>Bacteria</taxon>
        <taxon>Pseudomonadati</taxon>
        <taxon>Pseudomonadota</taxon>
        <taxon>Gammaproteobacteria</taxon>
        <taxon>Alteromonadales</taxon>
        <taxon>Shewanellaceae</taxon>
        <taxon>Shewanella</taxon>
    </lineage>
</organism>
<name>A0A9X2WMY7_9GAMM</name>
<protein>
    <submittedName>
        <fullName evidence="2">Uncharacterized protein</fullName>
    </submittedName>
</protein>
<comment type="caution">
    <text evidence="2">The sequence shown here is derived from an EMBL/GenBank/DDBJ whole genome shotgun (WGS) entry which is preliminary data.</text>
</comment>
<dbReference type="GO" id="GO:0003676">
    <property type="term" value="F:nucleic acid binding"/>
    <property type="evidence" value="ECO:0007669"/>
    <property type="project" value="InterPro"/>
</dbReference>
<dbReference type="AlphaFoldDB" id="A0A9X2WMY7"/>
<proteinExistence type="predicted"/>
<dbReference type="Gene3D" id="3.30.420.10">
    <property type="entry name" value="Ribonuclease H-like superfamily/Ribonuclease H"/>
    <property type="match status" value="1"/>
</dbReference>
<accession>A0A9X2WMY7</accession>
<reference evidence="2" key="1">
    <citation type="journal article" date="2023" name="Int. J. Syst. Evol. Microbiol.">
        <title>&lt;i&gt;Shewanella septentrionalis&lt;/i&gt; sp. nov. and &lt;i&gt;Shewanella holmiensis&lt;/i&gt; sp. nov., isolated from Baltic Sea water and sediments.</title>
        <authorList>
            <person name="Martin-Rodriguez A.J."/>
            <person name="Thorell K."/>
            <person name="Joffre E."/>
            <person name="Jensie-Markopoulos S."/>
            <person name="Moore E.R.B."/>
            <person name="Sjoling A."/>
        </authorList>
    </citation>
    <scope>NUCLEOTIDE SEQUENCE</scope>
    <source>
        <strain evidence="2">SP1S2-7</strain>
    </source>
</reference>
<dbReference type="Proteomes" id="UP001155546">
    <property type="component" value="Unassembled WGS sequence"/>
</dbReference>
<dbReference type="RefSeq" id="WP_261298762.1">
    <property type="nucleotide sequence ID" value="NZ_JAMTCD010000013.1"/>
</dbReference>
<evidence type="ECO:0000313" key="2">
    <source>
        <dbReference type="EMBL" id="MCT7942396.1"/>
    </source>
</evidence>
<dbReference type="SUPFAM" id="SSF53098">
    <property type="entry name" value="Ribonuclease H-like"/>
    <property type="match status" value="1"/>
</dbReference>
<sequence>MASEIKKLERRYKARKKINELSSKEEHVLVIHYSCESFYDRPEGQTPRVTSIAVRNYESGQTTSFSIHKIAELKHVEFAEIQQNYDMLEKEMLQEFYDYMKQHSSHYWIHWNMRDINYGFPALEHRFKILGGEPYILDDSKKVDLSRVLVALYTNGYAPHPRIVKLMEMNFITAKDLLDGAGEATAFENKDFVKLHQSTLRKVDVFCNFLGRTLDGSLITKSTWWELNGGSLKALGEFISNNWIFTLIAGVVGIAAGIYTFI</sequence>
<keyword evidence="1" id="KW-0812">Transmembrane</keyword>
<gene>
    <name evidence="2" type="ORF">NE535_11390</name>
</gene>
<evidence type="ECO:0000313" key="3">
    <source>
        <dbReference type="Proteomes" id="UP001155546"/>
    </source>
</evidence>
<keyword evidence="1" id="KW-0472">Membrane</keyword>